<proteinExistence type="predicted"/>
<dbReference type="EMBL" id="CP069352">
    <property type="protein sequence ID" value="QRK81802.1"/>
    <property type="molecule type" value="Genomic_DNA"/>
</dbReference>
<keyword evidence="2" id="KW-1185">Reference proteome</keyword>
<name>A0ABX7G9N7_9PSED</name>
<accession>A0ABX7G9N7</accession>
<organism evidence="1 2">
    <name type="scientific">Pseudomonas granadensis</name>
    <dbReference type="NCBI Taxonomy" id="1421430"/>
    <lineage>
        <taxon>Bacteria</taxon>
        <taxon>Pseudomonadati</taxon>
        <taxon>Pseudomonadota</taxon>
        <taxon>Gammaproteobacteria</taxon>
        <taxon>Pseudomonadales</taxon>
        <taxon>Pseudomonadaceae</taxon>
        <taxon>Pseudomonas</taxon>
    </lineage>
</organism>
<protein>
    <submittedName>
        <fullName evidence="1">Uncharacterized protein</fullName>
    </submittedName>
</protein>
<reference evidence="1 2" key="1">
    <citation type="submission" date="2021-03" db="EMBL/GenBank/DDBJ databases">
        <title>P. granadensis CT364 genome publication.</title>
        <authorList>
            <person name="Stach J."/>
            <person name="Montero-Calasanz Md.C."/>
        </authorList>
    </citation>
    <scope>NUCLEOTIDE SEQUENCE [LARGE SCALE GENOMIC DNA]</scope>
    <source>
        <strain evidence="1 2">CT364</strain>
    </source>
</reference>
<dbReference type="RefSeq" id="WP_203417956.1">
    <property type="nucleotide sequence ID" value="NZ_CP069352.1"/>
</dbReference>
<evidence type="ECO:0000313" key="2">
    <source>
        <dbReference type="Proteomes" id="UP000663686"/>
    </source>
</evidence>
<gene>
    <name evidence="1" type="ORF">JN757_14485</name>
</gene>
<evidence type="ECO:0000313" key="1">
    <source>
        <dbReference type="EMBL" id="QRK81802.1"/>
    </source>
</evidence>
<sequence>MAMPHDAPSFPAGVSLSSASGSAVPSPSLVQLLTTARQNYAWPLKSGHVPSQKKILALEQTVAGLLSSLNLSSAHQIIIEVSSWAGNYKPSHTRIVQASAADKQAMLAAIQMCLSPTGCRAGLNALSRLPGISLIIASKIFRFVRPLTGAAVDRHASYFFNSLAVTGRGTAFVREWPTKARKTSRLATYSNSRLLINLDEYVDVYLPLLGDISTFMSVSNTFSCPVTHQTKTWTPADVEMAAYYWWACNGAR</sequence>
<dbReference type="Proteomes" id="UP000663686">
    <property type="component" value="Chromosome"/>
</dbReference>